<keyword evidence="4 6" id="KW-1133">Transmembrane helix</keyword>
<dbReference type="EMBL" id="GU474942">
    <property type="protein sequence ID" value="ADI20505.1"/>
    <property type="molecule type" value="Genomic_DNA"/>
</dbReference>
<evidence type="ECO:0000256" key="6">
    <source>
        <dbReference type="SAM" id="Phobius"/>
    </source>
</evidence>
<sequence>MAQFLTDSLTSSRTATTRVRRPSWQVRLVVLALLAFAAATLWLTNRVLTDRFTLSMRNQAELRLALYGSNVISELQRASIVPQILAQDPEVIWALRASDFSDITGRFSGFVEEIGAVSLILADLQGRVVASTHGEVIGLSHQAQSYFTAAMSSPQTGFTLVQAPSGQTRFFYARRILSYDQPIGVIAVEVDLQKFEQAWRGISDTVLVADAQGQILLATEPRWRGINIAAALMREPPKNAIERAMRVTSDWTSVAADTYLQGAAVLRMESKIPFQDWRVISFTAYSGVREKVNGWLALETMSFALFFTTLFYLINRRMAGRLISFQKESDELKLLNQQLHWGSVGAQKNSGNAGRWPNNPWPSIQSLRLWGKCRLL</sequence>
<keyword evidence="5 6" id="KW-0472">Membrane</keyword>
<organism evidence="8">
    <name type="scientific">uncultured alpha proteobacterium EB080_L58F04</name>
    <dbReference type="NCBI Taxonomy" id="710798"/>
    <lineage>
        <taxon>Bacteria</taxon>
        <taxon>Pseudomonadati</taxon>
        <taxon>Pseudomonadota</taxon>
        <taxon>Alphaproteobacteria</taxon>
        <taxon>environmental samples</taxon>
    </lineage>
</organism>
<accession>E0Y1G4</accession>
<feature type="domain" description="Cache" evidence="7">
    <location>
        <begin position="58"/>
        <end position="280"/>
    </location>
</feature>
<keyword evidence="8" id="KW-0808">Transferase</keyword>
<dbReference type="Pfam" id="PF02743">
    <property type="entry name" value="dCache_1"/>
    <property type="match status" value="1"/>
</dbReference>
<evidence type="ECO:0000256" key="3">
    <source>
        <dbReference type="ARBA" id="ARBA00022692"/>
    </source>
</evidence>
<dbReference type="GO" id="GO:0016301">
    <property type="term" value="F:kinase activity"/>
    <property type="evidence" value="ECO:0007669"/>
    <property type="project" value="UniProtKB-KW"/>
</dbReference>
<reference evidence="8" key="1">
    <citation type="journal article" date="2011" name="Environ. Microbiol.">
        <title>Time-series analyses of Monterey Bay coastal microbial picoplankton using a 'genome proxy' microarray.</title>
        <authorList>
            <person name="Rich V.I."/>
            <person name="Pham V.D."/>
            <person name="Eppley J."/>
            <person name="Shi Y."/>
            <person name="DeLong E.F."/>
        </authorList>
    </citation>
    <scope>NUCLEOTIDE SEQUENCE</scope>
</reference>
<evidence type="ECO:0000313" key="8">
    <source>
        <dbReference type="EMBL" id="ADI20505.1"/>
    </source>
</evidence>
<dbReference type="SUPFAM" id="SSF103190">
    <property type="entry name" value="Sensory domain-like"/>
    <property type="match status" value="1"/>
</dbReference>
<evidence type="ECO:0000259" key="7">
    <source>
        <dbReference type="Pfam" id="PF02743"/>
    </source>
</evidence>
<evidence type="ECO:0000256" key="4">
    <source>
        <dbReference type="ARBA" id="ARBA00022989"/>
    </source>
</evidence>
<feature type="transmembrane region" description="Helical" evidence="6">
    <location>
        <begin position="28"/>
        <end position="48"/>
    </location>
</feature>
<dbReference type="Gene3D" id="3.30.450.20">
    <property type="entry name" value="PAS domain"/>
    <property type="match status" value="2"/>
</dbReference>
<proteinExistence type="predicted"/>
<keyword evidence="2" id="KW-1003">Cell membrane</keyword>
<comment type="subcellular location">
    <subcellularLocation>
        <location evidence="1">Cell membrane</location>
        <topology evidence="1">Multi-pass membrane protein</topology>
    </subcellularLocation>
</comment>
<dbReference type="AlphaFoldDB" id="E0Y1G4"/>
<name>E0Y1G4_9PROT</name>
<protein>
    <submittedName>
        <fullName evidence="8">Signal transduction histidine kinase regulating c4-dicarboxylate transport system</fullName>
    </submittedName>
</protein>
<dbReference type="InterPro" id="IPR029151">
    <property type="entry name" value="Sensor-like_sf"/>
</dbReference>
<evidence type="ECO:0000256" key="2">
    <source>
        <dbReference type="ARBA" id="ARBA00022475"/>
    </source>
</evidence>
<dbReference type="Gene3D" id="6.10.250.3020">
    <property type="match status" value="1"/>
</dbReference>
<evidence type="ECO:0000256" key="5">
    <source>
        <dbReference type="ARBA" id="ARBA00023136"/>
    </source>
</evidence>
<keyword evidence="8" id="KW-0418">Kinase</keyword>
<keyword evidence="3 6" id="KW-0812">Transmembrane</keyword>
<evidence type="ECO:0000256" key="1">
    <source>
        <dbReference type="ARBA" id="ARBA00004651"/>
    </source>
</evidence>
<feature type="transmembrane region" description="Helical" evidence="6">
    <location>
        <begin position="295"/>
        <end position="314"/>
    </location>
</feature>
<dbReference type="GO" id="GO:0005886">
    <property type="term" value="C:plasma membrane"/>
    <property type="evidence" value="ECO:0007669"/>
    <property type="project" value="UniProtKB-SubCell"/>
</dbReference>
<dbReference type="InterPro" id="IPR033479">
    <property type="entry name" value="dCache_1"/>
</dbReference>